<dbReference type="Pfam" id="PF16326">
    <property type="entry name" value="ABC_tran_CTD"/>
    <property type="match status" value="1"/>
</dbReference>
<reference evidence="6" key="1">
    <citation type="journal article" date="2019" name="Int. J. Syst. Evol. Microbiol.">
        <title>The Global Catalogue of Microorganisms (GCM) 10K type strain sequencing project: providing services to taxonomists for standard genome sequencing and annotation.</title>
        <authorList>
            <consortium name="The Broad Institute Genomics Platform"/>
            <consortium name="The Broad Institute Genome Sequencing Center for Infectious Disease"/>
            <person name="Wu L."/>
            <person name="Ma J."/>
        </authorList>
    </citation>
    <scope>NUCLEOTIDE SEQUENCE [LARGE SCALE GENOMIC DNA]</scope>
    <source>
        <strain evidence="6">JCM 17938</strain>
    </source>
</reference>
<organism evidence="5 6">
    <name type="scientific">Actinoallomurus liliacearum</name>
    <dbReference type="NCBI Taxonomy" id="1080073"/>
    <lineage>
        <taxon>Bacteria</taxon>
        <taxon>Bacillati</taxon>
        <taxon>Actinomycetota</taxon>
        <taxon>Actinomycetes</taxon>
        <taxon>Streptosporangiales</taxon>
        <taxon>Thermomonosporaceae</taxon>
        <taxon>Actinoallomurus</taxon>
    </lineage>
</organism>
<keyword evidence="6" id="KW-1185">Reference proteome</keyword>
<dbReference type="EMBL" id="BAABHJ010000008">
    <property type="protein sequence ID" value="GAA4608699.1"/>
    <property type="molecule type" value="Genomic_DNA"/>
</dbReference>
<dbReference type="GO" id="GO:0005524">
    <property type="term" value="F:ATP binding"/>
    <property type="evidence" value="ECO:0007669"/>
    <property type="project" value="UniProtKB-KW"/>
</dbReference>
<dbReference type="Gene3D" id="3.40.50.300">
    <property type="entry name" value="P-loop containing nucleotide triphosphate hydrolases"/>
    <property type="match status" value="2"/>
</dbReference>
<dbReference type="PANTHER" id="PTHR42855">
    <property type="entry name" value="ABC TRANSPORTER ATP-BINDING SUBUNIT"/>
    <property type="match status" value="1"/>
</dbReference>
<protein>
    <submittedName>
        <fullName evidence="5">ABC-F family ATP-binding cassette domain-containing protein</fullName>
    </submittedName>
</protein>
<feature type="region of interest" description="Disordered" evidence="3">
    <location>
        <begin position="488"/>
        <end position="514"/>
    </location>
</feature>
<dbReference type="InterPro" id="IPR027417">
    <property type="entry name" value="P-loop_NTPase"/>
</dbReference>
<dbReference type="Pfam" id="PF12848">
    <property type="entry name" value="ABC_tran_Xtn"/>
    <property type="match status" value="1"/>
</dbReference>
<dbReference type="PROSITE" id="PS00211">
    <property type="entry name" value="ABC_TRANSPORTER_1"/>
    <property type="match status" value="2"/>
</dbReference>
<accession>A0ABP8TKY8</accession>
<dbReference type="SMART" id="SM00382">
    <property type="entry name" value="AAA"/>
    <property type="match status" value="2"/>
</dbReference>
<proteinExistence type="predicted"/>
<dbReference type="InterPro" id="IPR051309">
    <property type="entry name" value="ABCF_ATPase"/>
</dbReference>
<evidence type="ECO:0000256" key="3">
    <source>
        <dbReference type="SAM" id="MobiDB-lite"/>
    </source>
</evidence>
<dbReference type="InterPro" id="IPR003593">
    <property type="entry name" value="AAA+_ATPase"/>
</dbReference>
<dbReference type="CDD" id="cd03221">
    <property type="entry name" value="ABCF_EF-3"/>
    <property type="match status" value="1"/>
</dbReference>
<feature type="domain" description="ABC transporter" evidence="4">
    <location>
        <begin position="4"/>
        <end position="216"/>
    </location>
</feature>
<evidence type="ECO:0000259" key="4">
    <source>
        <dbReference type="PROSITE" id="PS50893"/>
    </source>
</evidence>
<dbReference type="Proteomes" id="UP001500212">
    <property type="component" value="Unassembled WGS sequence"/>
</dbReference>
<dbReference type="RefSeq" id="WP_345354626.1">
    <property type="nucleotide sequence ID" value="NZ_BAABHJ010000008.1"/>
</dbReference>
<gene>
    <name evidence="5" type="ORF">GCM10023195_34350</name>
</gene>
<dbReference type="SUPFAM" id="SSF52540">
    <property type="entry name" value="P-loop containing nucleoside triphosphate hydrolases"/>
    <property type="match status" value="2"/>
</dbReference>
<sequence length="577" mass="63922">MNLINVEGLGKAYGPVPLLDDVSLGVSAGDRIGVVGRNGGGKSTLVALLAGRIEPDSGRVTQTRGLRLGFLTQRDAFPEGATVRSVVFGDRAEHEWAGDARAREILAGLLPGVSLDSPIEGMSGGERRRVALARLLVPETDLLVLDEPTNHLDIEAIAWLAGHLKDRTLIVVTHDRWFLDAVTDRTWEVSDGQVHRYEGGYSAYVLAKAERARIAASTEEKRQNLLRKELAWLRRGPQARTSKPKFRVDAANALIADEPPARDTVELVRFATARLGKTVYDVEDVTVRVGDRAIFQHLTWQLGPGDRVGVVGVNGSGKTTLLRLLEGTVAPAAGRVVRGKTVQLAHLSQELGELDPARRVLESVEEIKRRISLGKREFSASQMLERFGFRGDAQWTPVGDLSGGERRRLQLLRLLMAEPNVLLLDEPTNDLDIEILTELEDLLDGWPGSLVLVSHDRYFLERVSDHVVALLGDGRLSMLPGGVDEYLDRRSRSTPEPQPVRAAEPKPAKNSWQAKKELDRLERRIEKLGDREAELHELMAAHATDHEKLLRLDAELKTVRAEREEIEEQWLVLADEA</sequence>
<feature type="domain" description="ABC transporter" evidence="4">
    <location>
        <begin position="280"/>
        <end position="500"/>
    </location>
</feature>
<dbReference type="InterPro" id="IPR037118">
    <property type="entry name" value="Val-tRNA_synth_C_sf"/>
</dbReference>
<dbReference type="Gene3D" id="1.10.287.380">
    <property type="entry name" value="Valyl-tRNA synthetase, C-terminal domain"/>
    <property type="match status" value="1"/>
</dbReference>
<dbReference type="PANTHER" id="PTHR42855:SF1">
    <property type="entry name" value="ABC TRANSPORTER DOMAIN-CONTAINING PROTEIN"/>
    <property type="match status" value="1"/>
</dbReference>
<name>A0ABP8TKY8_9ACTN</name>
<evidence type="ECO:0000256" key="2">
    <source>
        <dbReference type="ARBA" id="ARBA00022840"/>
    </source>
</evidence>
<comment type="caution">
    <text evidence="5">The sequence shown here is derived from an EMBL/GenBank/DDBJ whole genome shotgun (WGS) entry which is preliminary data.</text>
</comment>
<dbReference type="InterPro" id="IPR032524">
    <property type="entry name" value="ABC_tran_C"/>
</dbReference>
<dbReference type="Pfam" id="PF00005">
    <property type="entry name" value="ABC_tran"/>
    <property type="match status" value="2"/>
</dbReference>
<dbReference type="InterPro" id="IPR017871">
    <property type="entry name" value="ABC_transporter-like_CS"/>
</dbReference>
<evidence type="ECO:0000313" key="5">
    <source>
        <dbReference type="EMBL" id="GAA4608699.1"/>
    </source>
</evidence>
<keyword evidence="1" id="KW-0547">Nucleotide-binding</keyword>
<evidence type="ECO:0000313" key="6">
    <source>
        <dbReference type="Proteomes" id="UP001500212"/>
    </source>
</evidence>
<keyword evidence="2 5" id="KW-0067">ATP-binding</keyword>
<dbReference type="InterPro" id="IPR003439">
    <property type="entry name" value="ABC_transporter-like_ATP-bd"/>
</dbReference>
<dbReference type="PROSITE" id="PS50893">
    <property type="entry name" value="ABC_TRANSPORTER_2"/>
    <property type="match status" value="2"/>
</dbReference>
<evidence type="ECO:0000256" key="1">
    <source>
        <dbReference type="ARBA" id="ARBA00022741"/>
    </source>
</evidence>
<dbReference type="InterPro" id="IPR032781">
    <property type="entry name" value="ABC_tran_Xtn"/>
</dbReference>